<evidence type="ECO:0000256" key="2">
    <source>
        <dbReference type="PROSITE-ProRule" id="PRU00169"/>
    </source>
</evidence>
<dbReference type="PANTHER" id="PTHR44591:SF3">
    <property type="entry name" value="RESPONSE REGULATORY DOMAIN-CONTAINING PROTEIN"/>
    <property type="match status" value="1"/>
</dbReference>
<evidence type="ECO:0000313" key="4">
    <source>
        <dbReference type="EMBL" id="MET3683086.1"/>
    </source>
</evidence>
<organism evidence="4 5">
    <name type="scientific">Alkalibacillus flavidus</name>
    <dbReference type="NCBI Taxonomy" id="546021"/>
    <lineage>
        <taxon>Bacteria</taxon>
        <taxon>Bacillati</taxon>
        <taxon>Bacillota</taxon>
        <taxon>Bacilli</taxon>
        <taxon>Bacillales</taxon>
        <taxon>Bacillaceae</taxon>
        <taxon>Alkalibacillus</taxon>
    </lineage>
</organism>
<feature type="domain" description="Response regulatory" evidence="3">
    <location>
        <begin position="3"/>
        <end position="118"/>
    </location>
</feature>
<dbReference type="Proteomes" id="UP001549167">
    <property type="component" value="Unassembled WGS sequence"/>
</dbReference>
<dbReference type="Gene3D" id="3.40.50.2300">
    <property type="match status" value="1"/>
</dbReference>
<dbReference type="EMBL" id="JBEPMX010000004">
    <property type="protein sequence ID" value="MET3683086.1"/>
    <property type="molecule type" value="Genomic_DNA"/>
</dbReference>
<proteinExistence type="predicted"/>
<dbReference type="InterPro" id="IPR050595">
    <property type="entry name" value="Bact_response_regulator"/>
</dbReference>
<name>A0ABV2KU32_9BACI</name>
<dbReference type="RefSeq" id="WP_354219681.1">
    <property type="nucleotide sequence ID" value="NZ_JBEPMX010000004.1"/>
</dbReference>
<dbReference type="SMART" id="SM00448">
    <property type="entry name" value="REC"/>
    <property type="match status" value="1"/>
</dbReference>
<protein>
    <submittedName>
        <fullName evidence="4">Two-component system chemotaxis response regulator CheY</fullName>
    </submittedName>
</protein>
<dbReference type="Pfam" id="PF00072">
    <property type="entry name" value="Response_reg"/>
    <property type="match status" value="1"/>
</dbReference>
<evidence type="ECO:0000256" key="1">
    <source>
        <dbReference type="ARBA" id="ARBA00022553"/>
    </source>
</evidence>
<gene>
    <name evidence="4" type="ORF">ABID56_001176</name>
</gene>
<dbReference type="PANTHER" id="PTHR44591">
    <property type="entry name" value="STRESS RESPONSE REGULATOR PROTEIN 1"/>
    <property type="match status" value="1"/>
</dbReference>
<keyword evidence="5" id="KW-1185">Reference proteome</keyword>
<reference evidence="4 5" key="1">
    <citation type="submission" date="2024-06" db="EMBL/GenBank/DDBJ databases">
        <title>Genomic Encyclopedia of Type Strains, Phase IV (KMG-IV): sequencing the most valuable type-strain genomes for metagenomic binning, comparative biology and taxonomic classification.</title>
        <authorList>
            <person name="Goeker M."/>
        </authorList>
    </citation>
    <scope>NUCLEOTIDE SEQUENCE [LARGE SCALE GENOMIC DNA]</scope>
    <source>
        <strain evidence="4 5">DSM 23520</strain>
    </source>
</reference>
<evidence type="ECO:0000259" key="3">
    <source>
        <dbReference type="PROSITE" id="PS50110"/>
    </source>
</evidence>
<keyword evidence="1 2" id="KW-0597">Phosphoprotein</keyword>
<dbReference type="InterPro" id="IPR001789">
    <property type="entry name" value="Sig_transdc_resp-reg_receiver"/>
</dbReference>
<dbReference type="PROSITE" id="PS50110">
    <property type="entry name" value="RESPONSE_REGULATORY"/>
    <property type="match status" value="1"/>
</dbReference>
<sequence length="120" mass="13436">MSTILIADDSKFMRLHLKQTLLSHDKHEIIEASDGKEAIHLYKEYSPDLVILDITMKHMDGLTALKEIMGIDHHALVVMCSAMGTKYNVIESLQLGAADFIAKPNFDGLINVLDELERGE</sequence>
<comment type="caution">
    <text evidence="4">The sequence shown here is derived from an EMBL/GenBank/DDBJ whole genome shotgun (WGS) entry which is preliminary data.</text>
</comment>
<feature type="modified residue" description="4-aspartylphosphate" evidence="2">
    <location>
        <position position="53"/>
    </location>
</feature>
<evidence type="ECO:0000313" key="5">
    <source>
        <dbReference type="Proteomes" id="UP001549167"/>
    </source>
</evidence>
<dbReference type="SUPFAM" id="SSF52172">
    <property type="entry name" value="CheY-like"/>
    <property type="match status" value="1"/>
</dbReference>
<dbReference type="InterPro" id="IPR011006">
    <property type="entry name" value="CheY-like_superfamily"/>
</dbReference>
<accession>A0ABV2KU32</accession>